<accession>D3F6C1</accession>
<dbReference type="STRING" id="469383.Cwoe_2263"/>
<name>D3F6C1_CONWI</name>
<dbReference type="Gene3D" id="3.40.50.720">
    <property type="entry name" value="NAD(P)-binding Rossmann-like Domain"/>
    <property type="match status" value="1"/>
</dbReference>
<dbReference type="Gene3D" id="3.90.180.10">
    <property type="entry name" value="Medium-chain alcohol dehydrogenases, catalytic domain"/>
    <property type="match status" value="1"/>
</dbReference>
<proteinExistence type="predicted"/>
<keyword evidence="3" id="KW-1185">Reference proteome</keyword>
<dbReference type="GO" id="GO:0016491">
    <property type="term" value="F:oxidoreductase activity"/>
    <property type="evidence" value="ECO:0007669"/>
    <property type="project" value="InterPro"/>
</dbReference>
<dbReference type="InterPro" id="IPR036291">
    <property type="entry name" value="NAD(P)-bd_dom_sf"/>
</dbReference>
<dbReference type="Pfam" id="PF00107">
    <property type="entry name" value="ADH_zinc_N"/>
    <property type="match status" value="1"/>
</dbReference>
<dbReference type="PANTHER" id="PTHR43677:SF4">
    <property type="entry name" value="QUINONE OXIDOREDUCTASE-LIKE PROTEIN 2"/>
    <property type="match status" value="1"/>
</dbReference>
<dbReference type="InterPro" id="IPR013149">
    <property type="entry name" value="ADH-like_C"/>
</dbReference>
<evidence type="ECO:0000313" key="3">
    <source>
        <dbReference type="Proteomes" id="UP000008229"/>
    </source>
</evidence>
<gene>
    <name evidence="2" type="ordered locus">Cwoe_2263</name>
</gene>
<dbReference type="HOGENOM" id="CLU_026673_3_1_11"/>
<dbReference type="OrthoDB" id="9797931at2"/>
<protein>
    <submittedName>
        <fullName evidence="2">Alcohol dehydrogenase zinc-binding domain protein</fullName>
    </submittedName>
</protein>
<organism evidence="2 3">
    <name type="scientific">Conexibacter woesei (strain DSM 14684 / CCUG 47730 / CIP 108061 / JCM 11494 / NBRC 100937 / ID131577)</name>
    <dbReference type="NCBI Taxonomy" id="469383"/>
    <lineage>
        <taxon>Bacteria</taxon>
        <taxon>Bacillati</taxon>
        <taxon>Actinomycetota</taxon>
        <taxon>Thermoleophilia</taxon>
        <taxon>Solirubrobacterales</taxon>
        <taxon>Conexibacteraceae</taxon>
        <taxon>Conexibacter</taxon>
    </lineage>
</organism>
<dbReference type="InterPro" id="IPR011032">
    <property type="entry name" value="GroES-like_sf"/>
</dbReference>
<dbReference type="SUPFAM" id="SSF51735">
    <property type="entry name" value="NAD(P)-binding Rossmann-fold domains"/>
    <property type="match status" value="1"/>
</dbReference>
<dbReference type="EMBL" id="CP001854">
    <property type="protein sequence ID" value="ADB50688.1"/>
    <property type="molecule type" value="Genomic_DNA"/>
</dbReference>
<feature type="domain" description="Enoyl reductase (ER)" evidence="1">
    <location>
        <begin position="11"/>
        <end position="322"/>
    </location>
</feature>
<dbReference type="InterPro" id="IPR020843">
    <property type="entry name" value="ER"/>
</dbReference>
<dbReference type="Pfam" id="PF08240">
    <property type="entry name" value="ADH_N"/>
    <property type="match status" value="1"/>
</dbReference>
<dbReference type="KEGG" id="cwo:Cwoe_2263"/>
<evidence type="ECO:0000313" key="2">
    <source>
        <dbReference type="EMBL" id="ADB50688.1"/>
    </source>
</evidence>
<dbReference type="Proteomes" id="UP000008229">
    <property type="component" value="Chromosome"/>
</dbReference>
<reference evidence="2 3" key="1">
    <citation type="journal article" date="2010" name="Stand. Genomic Sci.">
        <title>Complete genome sequence of Conexibacter woesei type strain (ID131577).</title>
        <authorList>
            <person name="Pukall R."/>
            <person name="Lapidus A."/>
            <person name="Glavina Del Rio T."/>
            <person name="Copeland A."/>
            <person name="Tice H."/>
            <person name="Cheng J.-F."/>
            <person name="Lucas S."/>
            <person name="Chen F."/>
            <person name="Nolan M."/>
            <person name="Bruce D."/>
            <person name="Goodwin L."/>
            <person name="Pitluck S."/>
            <person name="Mavromatis K."/>
            <person name="Ivanova N."/>
            <person name="Ovchinnikova G."/>
            <person name="Pati A."/>
            <person name="Chen A."/>
            <person name="Palaniappan K."/>
            <person name="Land M."/>
            <person name="Hauser L."/>
            <person name="Chang Y.-J."/>
            <person name="Jeffries C.D."/>
            <person name="Chain P."/>
            <person name="Meincke L."/>
            <person name="Sims D."/>
            <person name="Brettin T."/>
            <person name="Detter J.C."/>
            <person name="Rohde M."/>
            <person name="Goeker M."/>
            <person name="Bristow J."/>
            <person name="Eisen J.A."/>
            <person name="Markowitz V."/>
            <person name="Kyrpides N.C."/>
            <person name="Klenk H.-P."/>
            <person name="Hugenholtz P."/>
        </authorList>
    </citation>
    <scope>NUCLEOTIDE SEQUENCE [LARGE SCALE GENOMIC DNA]</scope>
    <source>
        <strain evidence="3">DSM 14684 / CIP 108061 / JCM 11494 / NBRC 100937 / ID131577</strain>
    </source>
</reference>
<dbReference type="SUPFAM" id="SSF50129">
    <property type="entry name" value="GroES-like"/>
    <property type="match status" value="1"/>
</dbReference>
<dbReference type="PANTHER" id="PTHR43677">
    <property type="entry name" value="SHORT-CHAIN DEHYDROGENASE/REDUCTASE"/>
    <property type="match status" value="1"/>
</dbReference>
<dbReference type="AlphaFoldDB" id="D3F6C1"/>
<dbReference type="eggNOG" id="COG0604">
    <property type="taxonomic scope" value="Bacteria"/>
</dbReference>
<dbReference type="SMART" id="SM00829">
    <property type="entry name" value="PKS_ER"/>
    <property type="match status" value="1"/>
</dbReference>
<reference evidence="3" key="2">
    <citation type="submission" date="2010-01" db="EMBL/GenBank/DDBJ databases">
        <title>The complete genome of Conexibacter woesei DSM 14684.</title>
        <authorList>
            <consortium name="US DOE Joint Genome Institute (JGI-PGF)"/>
            <person name="Lucas S."/>
            <person name="Copeland A."/>
            <person name="Lapidus A."/>
            <person name="Glavina del Rio T."/>
            <person name="Dalin E."/>
            <person name="Tice H."/>
            <person name="Bruce D."/>
            <person name="Goodwin L."/>
            <person name="Pitluck S."/>
            <person name="Kyrpides N."/>
            <person name="Mavromatis K."/>
            <person name="Ivanova N."/>
            <person name="Mikhailova N."/>
            <person name="Chertkov O."/>
            <person name="Brettin T."/>
            <person name="Detter J.C."/>
            <person name="Han C."/>
            <person name="Larimer F."/>
            <person name="Land M."/>
            <person name="Hauser L."/>
            <person name="Markowitz V."/>
            <person name="Cheng J.-F."/>
            <person name="Hugenholtz P."/>
            <person name="Woyke T."/>
            <person name="Wu D."/>
            <person name="Pukall R."/>
            <person name="Steenblock K."/>
            <person name="Schneider S."/>
            <person name="Klenk H.-P."/>
            <person name="Eisen J.A."/>
        </authorList>
    </citation>
    <scope>NUCLEOTIDE SEQUENCE [LARGE SCALE GENOMIC DNA]</scope>
    <source>
        <strain evidence="3">DSM 14684 / CIP 108061 / JCM 11494 / NBRC 100937 / ID131577</strain>
    </source>
</reference>
<sequence length="324" mass="32895">MTTIVEVTRFGGPEVLVAAEAPSRAPGAGEVGIDVEIAEVLFLDTQLRAGWGKDYFPLKPPFVPGTGVGGTVAAVGDGVAPELAGRRVVARTGDAGGYTTHAVVAAEEAFVVPDGLGVQAAIAALHDAPTALSSLDHAGIRRGERVLVTAAAGALGMWLVPLAKAAGAHVVGAARGEGKLAAVRQLGADLALDYSHDAWTAAAREATGGAGFDVVFDGAGGASGRAAFDATARNGRFFSYGAASGDFAPITPEQAAEREIAVTGIFDNPLSPEDWRRLTLRGLDELAAGRVTPIIGQTHPLERAADAHAAIEARSVIGKTLLTA</sequence>
<dbReference type="InterPro" id="IPR013154">
    <property type="entry name" value="ADH-like_N"/>
</dbReference>
<evidence type="ECO:0000259" key="1">
    <source>
        <dbReference type="SMART" id="SM00829"/>
    </source>
</evidence>
<dbReference type="InterPro" id="IPR051397">
    <property type="entry name" value="Zn-ADH-like_protein"/>
</dbReference>